<dbReference type="FunFam" id="3.40.309.10:FF:000001">
    <property type="entry name" value="Mitochondrial aldehyde dehydrogenase 2"/>
    <property type="match status" value="1"/>
</dbReference>
<evidence type="ECO:0000256" key="3">
    <source>
        <dbReference type="PROSITE-ProRule" id="PRU10007"/>
    </source>
</evidence>
<reference evidence="6" key="1">
    <citation type="journal article" date="2014" name="PLoS ONE">
        <title>Transcriptome-Based Identification of ABC Transporters in the Western Tarnished Plant Bug Lygus hesperus.</title>
        <authorList>
            <person name="Hull J.J."/>
            <person name="Chaney K."/>
            <person name="Geib S.M."/>
            <person name="Fabrick J.A."/>
            <person name="Brent C.S."/>
            <person name="Walsh D."/>
            <person name="Lavine L.C."/>
        </authorList>
    </citation>
    <scope>NUCLEOTIDE SEQUENCE</scope>
</reference>
<dbReference type="EMBL" id="GBHO01039641">
    <property type="protein sequence ID" value="JAG03963.1"/>
    <property type="molecule type" value="Transcribed_RNA"/>
</dbReference>
<protein>
    <submittedName>
        <fullName evidence="6">Aldehyde dehydrogenase, mitochondrial</fullName>
    </submittedName>
</protein>
<evidence type="ECO:0000256" key="2">
    <source>
        <dbReference type="ARBA" id="ARBA00023002"/>
    </source>
</evidence>
<evidence type="ECO:0000256" key="4">
    <source>
        <dbReference type="RuleBase" id="RU003345"/>
    </source>
</evidence>
<dbReference type="InterPro" id="IPR015590">
    <property type="entry name" value="Aldehyde_DH_dom"/>
</dbReference>
<evidence type="ECO:0000313" key="6">
    <source>
        <dbReference type="EMBL" id="JAG03962.1"/>
    </source>
</evidence>
<dbReference type="InterPro" id="IPR029510">
    <property type="entry name" value="Ald_DH_CS_GLU"/>
</dbReference>
<evidence type="ECO:0000256" key="1">
    <source>
        <dbReference type="ARBA" id="ARBA00009986"/>
    </source>
</evidence>
<keyword evidence="2 4" id="KW-0560">Oxidoreductase</keyword>
<dbReference type="SUPFAM" id="SSF53720">
    <property type="entry name" value="ALDH-like"/>
    <property type="match status" value="1"/>
</dbReference>
<feature type="active site" evidence="3">
    <location>
        <position position="300"/>
    </location>
</feature>
<dbReference type="PANTHER" id="PTHR11699">
    <property type="entry name" value="ALDEHYDE DEHYDROGENASE-RELATED"/>
    <property type="match status" value="1"/>
</dbReference>
<dbReference type="FunFam" id="3.40.605.10:FF:000050">
    <property type="entry name" value="Aldehyde dehydrogenase, mitochondrial"/>
    <property type="match status" value="1"/>
</dbReference>
<dbReference type="InterPro" id="IPR016161">
    <property type="entry name" value="Ald_DH/histidinol_DH"/>
</dbReference>
<dbReference type="InterPro" id="IPR016162">
    <property type="entry name" value="Ald_DH_N"/>
</dbReference>
<feature type="domain" description="Aldehyde dehydrogenase" evidence="5">
    <location>
        <begin position="62"/>
        <end position="523"/>
    </location>
</feature>
<dbReference type="Pfam" id="PF00171">
    <property type="entry name" value="Aldedh"/>
    <property type="match status" value="1"/>
</dbReference>
<dbReference type="InterPro" id="IPR016160">
    <property type="entry name" value="Ald_DH_CS_CYS"/>
</dbReference>
<feature type="non-terminal residue" evidence="6">
    <location>
        <position position="1"/>
    </location>
</feature>
<dbReference type="AlphaFoldDB" id="A0A0A9W696"/>
<accession>A0A0A9W696</accession>
<comment type="similarity">
    <text evidence="1 4">Belongs to the aldehyde dehydrogenase family.</text>
</comment>
<reference evidence="6" key="2">
    <citation type="submission" date="2014-07" db="EMBL/GenBank/DDBJ databases">
        <authorList>
            <person name="Hull J."/>
        </authorList>
    </citation>
    <scope>NUCLEOTIDE SEQUENCE</scope>
</reference>
<proteinExistence type="inferred from homology"/>
<evidence type="ECO:0000313" key="7">
    <source>
        <dbReference type="EMBL" id="JAG03963.1"/>
    </source>
</evidence>
<dbReference type="GO" id="GO:0016620">
    <property type="term" value="F:oxidoreductase activity, acting on the aldehyde or oxo group of donors, NAD or NADP as acceptor"/>
    <property type="evidence" value="ECO:0007669"/>
    <property type="project" value="InterPro"/>
</dbReference>
<dbReference type="PROSITE" id="PS00687">
    <property type="entry name" value="ALDEHYDE_DEHYDR_GLU"/>
    <property type="match status" value="1"/>
</dbReference>
<evidence type="ECO:0000313" key="8">
    <source>
        <dbReference type="EMBL" id="JAG51815.1"/>
    </source>
</evidence>
<evidence type="ECO:0000259" key="5">
    <source>
        <dbReference type="Pfam" id="PF00171"/>
    </source>
</evidence>
<reference evidence="8" key="3">
    <citation type="submission" date="2014-09" db="EMBL/GenBank/DDBJ databases">
        <authorList>
            <person name="Magalhaes I.L.F."/>
            <person name="Oliveira U."/>
            <person name="Santos F.R."/>
            <person name="Vidigal T.H.D.A."/>
            <person name="Brescovit A.D."/>
            <person name="Santos A.J."/>
        </authorList>
    </citation>
    <scope>NUCLEOTIDE SEQUENCE</scope>
</reference>
<sequence length="532" mass="58355">VGEVSITSNVGIETPEVGHTKKMLRSLRALPRQLQARKQSNLPQPDRNPKLPPGKLFINNEWVDASSGKTFTVRNPANEQVVTELALADRGDVDAAVAAAKEAFKMGSEWRTMDASYRGYLINKLADLMDRDISLLASLEALECGKVFLPTLRGDVQWAIRNFRYYAGYADKNNGATTSVDGNFIAFSRHEPVGVVGNIVAWNFSTLILAWKMAPSLAAGCTTIIKPSQYSSLATLHVGELVKEAGFPPGVVNIVTGPGKIGSAIVDHQDVDCISFTGSTPVGKEIYRKGADNMKRLVLELGGKSPNIILKDANVDKAVEHAHFASFHNMGQCCCAGSRTFVHESMYDEFVEKMKQRIANRKVGDPFDLDVDHGPQTTKEQADIVMRYIELGKNEGATCEIGGNRIERPGYYVQPTMFTNVTDNMTIAKEEIFGPVMQVFVYKTLEEVIERANNTEFGLASSVFGNNIDDINTLVQTIRAGSVWVNCYFMITPQSPFGGYKMSGIGREGGSYGIQAFSEMKSVYIKTPTKNS</sequence>
<dbReference type="Gene3D" id="3.40.605.10">
    <property type="entry name" value="Aldehyde Dehydrogenase, Chain A, domain 1"/>
    <property type="match status" value="1"/>
</dbReference>
<gene>
    <name evidence="6" type="primary">ALDH2_1</name>
    <name evidence="7" type="synonym">ALDH2_0</name>
    <name evidence="7" type="ORF">CM83_59230</name>
    <name evidence="6" type="ORF">CM83_59232</name>
</gene>
<dbReference type="EMBL" id="GBRD01014011">
    <property type="protein sequence ID" value="JAG51815.1"/>
    <property type="molecule type" value="Transcribed_RNA"/>
</dbReference>
<dbReference type="PROSITE" id="PS00070">
    <property type="entry name" value="ALDEHYDE_DEHYDR_CYS"/>
    <property type="match status" value="1"/>
</dbReference>
<name>A0A0A9W696_LYGHE</name>
<dbReference type="Gene3D" id="3.40.309.10">
    <property type="entry name" value="Aldehyde Dehydrogenase, Chain A, domain 2"/>
    <property type="match status" value="1"/>
</dbReference>
<organism evidence="6">
    <name type="scientific">Lygus hesperus</name>
    <name type="common">Western plant bug</name>
    <dbReference type="NCBI Taxonomy" id="30085"/>
    <lineage>
        <taxon>Eukaryota</taxon>
        <taxon>Metazoa</taxon>
        <taxon>Ecdysozoa</taxon>
        <taxon>Arthropoda</taxon>
        <taxon>Hexapoda</taxon>
        <taxon>Insecta</taxon>
        <taxon>Pterygota</taxon>
        <taxon>Neoptera</taxon>
        <taxon>Paraneoptera</taxon>
        <taxon>Hemiptera</taxon>
        <taxon>Heteroptera</taxon>
        <taxon>Panheteroptera</taxon>
        <taxon>Cimicomorpha</taxon>
        <taxon>Miridae</taxon>
        <taxon>Mirini</taxon>
        <taxon>Lygus</taxon>
    </lineage>
</organism>
<dbReference type="EMBL" id="GBHO01039642">
    <property type="protein sequence ID" value="JAG03962.1"/>
    <property type="molecule type" value="Transcribed_RNA"/>
</dbReference>
<dbReference type="InterPro" id="IPR016163">
    <property type="entry name" value="Ald_DH_C"/>
</dbReference>